<dbReference type="PANTHER" id="PTHR35336:SF5">
    <property type="entry name" value="ADENOSYLCOBINAMIDE AMIDOHYDROLASE"/>
    <property type="match status" value="1"/>
</dbReference>
<gene>
    <name evidence="1" type="ORF">E7Z74_05565</name>
</gene>
<evidence type="ECO:0000313" key="2">
    <source>
        <dbReference type="Proteomes" id="UP000713479"/>
    </source>
</evidence>
<proteinExistence type="predicted"/>
<dbReference type="Pfam" id="PF01955">
    <property type="entry name" value="CbiZ"/>
    <property type="match status" value="1"/>
</dbReference>
<reference evidence="1" key="1">
    <citation type="submission" date="2019-04" db="EMBL/GenBank/DDBJ databases">
        <title>Evolution of Biomass-Degrading Anaerobic Consortia Revealed by Metagenomics.</title>
        <authorList>
            <person name="Peng X."/>
        </authorList>
    </citation>
    <scope>NUCLEOTIDE SEQUENCE</scope>
    <source>
        <strain evidence="1">SIG13</strain>
    </source>
</reference>
<protein>
    <submittedName>
        <fullName evidence="1">Adenosylcobinamide amidohydrolase</fullName>
    </submittedName>
</protein>
<accession>A0A8T3VRZ5</accession>
<comment type="caution">
    <text evidence="1">The sequence shown here is derived from an EMBL/GenBank/DDBJ whole genome shotgun (WGS) entry which is preliminary data.</text>
</comment>
<dbReference type="Proteomes" id="UP000713479">
    <property type="component" value="Unassembled WGS sequence"/>
</dbReference>
<dbReference type="InterPro" id="IPR052209">
    <property type="entry name" value="CbiZ"/>
</dbReference>
<sequence length="337" mass="37925">MYNNRLIFKTSTLDEVYFLKDSIFVKFFNKRNSISNSVLNGGIRNDLRFAFNHHLSQENIDYLENHDLSDYLCELCDYYGFDSNKSSGLVTLARMKNLSIVTKKYKKIEVTAITTAGVRVNACCAGDAASYYEENGEFHAGTINTILLINSRLDDSTLVEAFMTAVEAKTVSLNRLKIPSQFSTSFATGTGTDGVIISSNIDSENIISNAGKHSKLGELIAKSIIESIHVAIKKQVWITPRSQSNVLVLLNRYKLNINEFYDSLNQDKHKFIAELKFDSRIQENIAITSSVLNLIDDVDKGIVRREIAHDTCIDLIRGCVGSTVDKLLLYWIDKFLD</sequence>
<dbReference type="EMBL" id="SUTF01000006">
    <property type="protein sequence ID" value="MBE6510715.1"/>
    <property type="molecule type" value="Genomic_DNA"/>
</dbReference>
<name>A0A8T3VRZ5_9EURY</name>
<organism evidence="1 2">
    <name type="scientific">Methanobrevibacter millerae</name>
    <dbReference type="NCBI Taxonomy" id="230361"/>
    <lineage>
        <taxon>Archaea</taxon>
        <taxon>Methanobacteriati</taxon>
        <taxon>Methanobacteriota</taxon>
        <taxon>Methanomada group</taxon>
        <taxon>Methanobacteria</taxon>
        <taxon>Methanobacteriales</taxon>
        <taxon>Methanobacteriaceae</taxon>
        <taxon>Methanobrevibacter</taxon>
    </lineage>
</organism>
<dbReference type="InterPro" id="IPR002808">
    <property type="entry name" value="AdoCbi_amidolase"/>
</dbReference>
<dbReference type="PANTHER" id="PTHR35336">
    <property type="entry name" value="ADENOSYLCOBINAMIDE AMIDOHYDROLASE"/>
    <property type="match status" value="1"/>
</dbReference>
<dbReference type="AlphaFoldDB" id="A0A8T3VRZ5"/>
<evidence type="ECO:0000313" key="1">
    <source>
        <dbReference type="EMBL" id="MBE6510715.1"/>
    </source>
</evidence>